<protein>
    <submittedName>
        <fullName evidence="2">Uncharacterized protein</fullName>
    </submittedName>
</protein>
<dbReference type="OrthoDB" id="2228at2759"/>
<reference evidence="2 3" key="1">
    <citation type="submission" date="2016-11" db="EMBL/GenBank/DDBJ databases">
        <title>The macronuclear genome of Stentor coeruleus: a giant cell with tiny introns.</title>
        <authorList>
            <person name="Slabodnick M."/>
            <person name="Ruby J.G."/>
            <person name="Reiff S.B."/>
            <person name="Swart E.C."/>
            <person name="Gosai S."/>
            <person name="Prabakaran S."/>
            <person name="Witkowska E."/>
            <person name="Larue G.E."/>
            <person name="Fisher S."/>
            <person name="Freeman R.M."/>
            <person name="Gunawardena J."/>
            <person name="Chu W."/>
            <person name="Stover N.A."/>
            <person name="Gregory B.D."/>
            <person name="Nowacki M."/>
            <person name="Derisi J."/>
            <person name="Roy S.W."/>
            <person name="Marshall W.F."/>
            <person name="Sood P."/>
        </authorList>
    </citation>
    <scope>NUCLEOTIDE SEQUENCE [LARGE SCALE GENOMIC DNA]</scope>
    <source>
        <strain evidence="2">WM001</strain>
    </source>
</reference>
<keyword evidence="3" id="KW-1185">Reference proteome</keyword>
<dbReference type="Pfam" id="PF00995">
    <property type="entry name" value="Sec1"/>
    <property type="match status" value="1"/>
</dbReference>
<sequence>MEVEDGTLYDGFRYRVLDEMIEEAKHSSGYFIMIVDKKSLGVISGAVSVLDLTQRGVTVIEQLEKIRKPMPEVDALYFLTPTHKSVTRLTTDFIEQIPYRQVHLYFTGRVSEKLMRTIANSSIMPYIKTFKEVNCGFRLIGRDCFSLEHNGLMSALFAPKNPNDKKELLAYLSQNLASVCGVMRELPYVCYQGNSTLAQQLALDVEKEITTLYRKLPQLAIKTSRPILMILDRGYDLGISLIHDVHYESLLKDFFEVNADGKVKYESTDNSGISSTKEAIINEKDNIWVRLRYEEIDEAQAILNTELKSFRNENRVMEQAGDLDNTDLKTMAKVASGLSNYNDNVSRFAVHRFLIENCLRIFSDDGVTNISEIEQMVMTGFDNEKKEYKESDMIQKIFSCLKVMKNNKEKLRLVMLAIVAMELGPNDRKTLTDMLPSDMALHLTKLSCFGLSLQAVGKTKKRLSKLYINSLQSRIPSITKIYNYYVPKISDYMFAAQSGTLDAEGFVFGNAVPPSVEEMQPQVKSLRKKQGAVSKARRKIIVFIIGGVSHAELRVIKDFPDMHIVMGGTKIFSPLEFVQEIMLMNSAEEAPDVDPRDIELDFR</sequence>
<dbReference type="Gene3D" id="3.40.50.2060">
    <property type="match status" value="1"/>
</dbReference>
<proteinExistence type="inferred from homology"/>
<evidence type="ECO:0000313" key="3">
    <source>
        <dbReference type="Proteomes" id="UP000187209"/>
    </source>
</evidence>
<dbReference type="InterPro" id="IPR043154">
    <property type="entry name" value="Sec-1-like_dom1"/>
</dbReference>
<dbReference type="SUPFAM" id="SSF56815">
    <property type="entry name" value="Sec1/munc18-like (SM) proteins"/>
    <property type="match status" value="1"/>
</dbReference>
<dbReference type="GO" id="GO:0016192">
    <property type="term" value="P:vesicle-mediated transport"/>
    <property type="evidence" value="ECO:0007669"/>
    <property type="project" value="InterPro"/>
</dbReference>
<accession>A0A1R2C0J4</accession>
<dbReference type="PIRSF" id="PIRSF005715">
    <property type="entry name" value="VPS45_Sec1"/>
    <property type="match status" value="1"/>
</dbReference>
<evidence type="ECO:0000256" key="1">
    <source>
        <dbReference type="ARBA" id="ARBA00009884"/>
    </source>
</evidence>
<name>A0A1R2C0J4_9CILI</name>
<evidence type="ECO:0000313" key="2">
    <source>
        <dbReference type="EMBL" id="OMJ82532.1"/>
    </source>
</evidence>
<comment type="similarity">
    <text evidence="1">Belongs to the STXBP/unc-18/SEC1 family.</text>
</comment>
<dbReference type="InterPro" id="IPR043127">
    <property type="entry name" value="Sec-1-like_dom3a"/>
</dbReference>
<gene>
    <name evidence="2" type="ORF">SteCoe_16761</name>
</gene>
<dbReference type="InterPro" id="IPR027482">
    <property type="entry name" value="Sec1-like_dom2"/>
</dbReference>
<dbReference type="AlphaFoldDB" id="A0A1R2C0J4"/>
<organism evidence="2 3">
    <name type="scientific">Stentor coeruleus</name>
    <dbReference type="NCBI Taxonomy" id="5963"/>
    <lineage>
        <taxon>Eukaryota</taxon>
        <taxon>Sar</taxon>
        <taxon>Alveolata</taxon>
        <taxon>Ciliophora</taxon>
        <taxon>Postciliodesmatophora</taxon>
        <taxon>Heterotrichea</taxon>
        <taxon>Heterotrichida</taxon>
        <taxon>Stentoridae</taxon>
        <taxon>Stentor</taxon>
    </lineage>
</organism>
<dbReference type="EMBL" id="MPUH01000337">
    <property type="protein sequence ID" value="OMJ82532.1"/>
    <property type="molecule type" value="Genomic_DNA"/>
</dbReference>
<dbReference type="Proteomes" id="UP000187209">
    <property type="component" value="Unassembled WGS sequence"/>
</dbReference>
<comment type="caution">
    <text evidence="2">The sequence shown here is derived from an EMBL/GenBank/DDBJ whole genome shotgun (WGS) entry which is preliminary data.</text>
</comment>
<dbReference type="Gene3D" id="3.90.830.10">
    <property type="entry name" value="Syntaxin Binding Protein 1, Chain A, domain 2"/>
    <property type="match status" value="1"/>
</dbReference>
<dbReference type="InterPro" id="IPR001619">
    <property type="entry name" value="Sec1-like"/>
</dbReference>
<dbReference type="Gene3D" id="1.25.40.60">
    <property type="match status" value="1"/>
</dbReference>
<dbReference type="PANTHER" id="PTHR11679">
    <property type="entry name" value="VESICLE PROTEIN SORTING-ASSOCIATED"/>
    <property type="match status" value="1"/>
</dbReference>
<dbReference type="Gene3D" id="3.40.50.1910">
    <property type="match status" value="1"/>
</dbReference>
<dbReference type="InterPro" id="IPR036045">
    <property type="entry name" value="Sec1-like_sf"/>
</dbReference>